<gene>
    <name evidence="2" type="ORF">PPSIR1_05318</name>
</gene>
<evidence type="ECO:0000256" key="1">
    <source>
        <dbReference type="SAM" id="MobiDB-lite"/>
    </source>
</evidence>
<proteinExistence type="predicted"/>
<organism evidence="2 3">
    <name type="scientific">Plesiocystis pacifica SIR-1</name>
    <dbReference type="NCBI Taxonomy" id="391625"/>
    <lineage>
        <taxon>Bacteria</taxon>
        <taxon>Pseudomonadati</taxon>
        <taxon>Myxococcota</taxon>
        <taxon>Polyangia</taxon>
        <taxon>Nannocystales</taxon>
        <taxon>Nannocystaceae</taxon>
        <taxon>Plesiocystis</taxon>
    </lineage>
</organism>
<feature type="compositionally biased region" description="Low complexity" evidence="1">
    <location>
        <begin position="1"/>
        <end position="16"/>
    </location>
</feature>
<reference evidence="2 3" key="1">
    <citation type="submission" date="2007-06" db="EMBL/GenBank/DDBJ databases">
        <authorList>
            <person name="Shimkets L."/>
            <person name="Ferriera S."/>
            <person name="Johnson J."/>
            <person name="Kravitz S."/>
            <person name="Beeson K."/>
            <person name="Sutton G."/>
            <person name="Rogers Y.-H."/>
            <person name="Friedman R."/>
            <person name="Frazier M."/>
            <person name="Venter J.C."/>
        </authorList>
    </citation>
    <scope>NUCLEOTIDE SEQUENCE [LARGE SCALE GENOMIC DNA]</scope>
    <source>
        <strain evidence="2 3">SIR-1</strain>
    </source>
</reference>
<feature type="region of interest" description="Disordered" evidence="1">
    <location>
        <begin position="1"/>
        <end position="57"/>
    </location>
</feature>
<dbReference type="Proteomes" id="UP000005801">
    <property type="component" value="Unassembled WGS sequence"/>
</dbReference>
<dbReference type="STRING" id="391625.PPSIR1_05318"/>
<feature type="compositionally biased region" description="Low complexity" evidence="1">
    <location>
        <begin position="23"/>
        <end position="33"/>
    </location>
</feature>
<evidence type="ECO:0008006" key="4">
    <source>
        <dbReference type="Google" id="ProtNLM"/>
    </source>
</evidence>
<accession>A6FX36</accession>
<protein>
    <recommendedName>
        <fullName evidence="4">Alginate export domain-containing protein</fullName>
    </recommendedName>
</protein>
<dbReference type="EMBL" id="ABCS01000001">
    <property type="protein sequence ID" value="EDM81860.1"/>
    <property type="molecule type" value="Genomic_DNA"/>
</dbReference>
<keyword evidence="3" id="KW-1185">Reference proteome</keyword>
<name>A6FX36_9BACT</name>
<sequence length="533" mass="58334">MTTEASAASTAGTAPAEEPPAAPAAAVQAPAAPEESRGGAGVSAHNTRITTIGGPEVSNDGWRMDFHGFVSAPLRFGMGRRADPQVGQARTTFHAPIIPDDQYLGWQHTAHAKRSWAELYLGYGNDVAKAVVALQAWNFSDVSYGNPNAQLGVGQAFVSITPKLRRSPVQLRVKIGGHDNRYGMAGKHDQGAYETYIFGRTRYLGESIGVDIPFRDFRFTVDHGFGGTPLDPNIFNSARFTLTAHHHVGMAWKDKVDLGLHHIVAFAQSEAHDESLDPDLPDGNVQIFGPDLRLDFGRGGYWYLGYSYANLKTARVVGPSVEVLHSFGGGYYDLGLIGNYFDYRRDAEGYLIRDSEGTGSIQTIMFQTNHSLHEIIAGEDGFWGEGWDVKLALYGMMNFVNSDVDATNGVRKMKFGADLMAEVLPYMGIGAKFDQVMPNNQVRQQTWSVLSPRLEFRTDWIAHETITIQYSRYIYAERDCGAVADPLQCVQPPSASIQGEGYGALGSAEDSYRGAPLAPPDENVFAIMASIYW</sequence>
<evidence type="ECO:0000313" key="2">
    <source>
        <dbReference type="EMBL" id="EDM81860.1"/>
    </source>
</evidence>
<dbReference type="AlphaFoldDB" id="A6FX36"/>
<evidence type="ECO:0000313" key="3">
    <source>
        <dbReference type="Proteomes" id="UP000005801"/>
    </source>
</evidence>
<comment type="caution">
    <text evidence="2">The sequence shown here is derived from an EMBL/GenBank/DDBJ whole genome shotgun (WGS) entry which is preliminary data.</text>
</comment>